<dbReference type="Gene3D" id="3.30.70.250">
    <property type="entry name" value="Malonyl-CoA ACP transacylase, ACP-binding"/>
    <property type="match status" value="1"/>
</dbReference>
<dbReference type="InterPro" id="IPR024925">
    <property type="entry name" value="Malonyl_CoA-ACP_transAc"/>
</dbReference>
<evidence type="ECO:0000256" key="4">
    <source>
        <dbReference type="PIRNR" id="PIRNR000446"/>
    </source>
</evidence>
<dbReference type="Gene3D" id="3.40.366.10">
    <property type="entry name" value="Malonyl-Coenzyme A Acyl Carrier Protein, domain 2"/>
    <property type="match status" value="1"/>
</dbReference>
<reference evidence="7" key="1">
    <citation type="submission" date="2022-02" db="EMBL/GenBank/DDBJ databases">
        <authorList>
            <person name="Leng L."/>
        </authorList>
    </citation>
    <scope>NUCLEOTIDE SEQUENCE</scope>
    <source>
        <strain evidence="7">JI</strain>
    </source>
</reference>
<dbReference type="NCBIfam" id="TIGR00128">
    <property type="entry name" value="fabD"/>
    <property type="match status" value="1"/>
</dbReference>
<feature type="domain" description="Malonyl-CoA:ACP transacylase (MAT)" evidence="6">
    <location>
        <begin position="6"/>
        <end position="306"/>
    </location>
</feature>
<dbReference type="PANTHER" id="PTHR42681:SF1">
    <property type="entry name" value="MALONYL-COA-ACYL CARRIER PROTEIN TRANSACYLASE, MITOCHONDRIAL"/>
    <property type="match status" value="1"/>
</dbReference>
<evidence type="ECO:0000256" key="3">
    <source>
        <dbReference type="ARBA" id="ARBA00048462"/>
    </source>
</evidence>
<comment type="catalytic activity">
    <reaction evidence="3 4">
        <text>holo-[ACP] + malonyl-CoA = malonyl-[ACP] + CoA</text>
        <dbReference type="Rhea" id="RHEA:41792"/>
        <dbReference type="Rhea" id="RHEA-COMP:9623"/>
        <dbReference type="Rhea" id="RHEA-COMP:9685"/>
        <dbReference type="ChEBI" id="CHEBI:57287"/>
        <dbReference type="ChEBI" id="CHEBI:57384"/>
        <dbReference type="ChEBI" id="CHEBI:64479"/>
        <dbReference type="ChEBI" id="CHEBI:78449"/>
        <dbReference type="EC" id="2.3.1.39"/>
    </reaction>
</comment>
<keyword evidence="8" id="KW-1185">Reference proteome</keyword>
<dbReference type="InterPro" id="IPR016035">
    <property type="entry name" value="Acyl_Trfase/lysoPLipase"/>
</dbReference>
<dbReference type="InterPro" id="IPR050858">
    <property type="entry name" value="Mal-CoA-ACP_Trans/PKS_FabD"/>
</dbReference>
<dbReference type="EC" id="2.3.1.39" evidence="4"/>
<protein>
    <recommendedName>
        <fullName evidence="4">Malonyl CoA-acyl carrier protein transacylase</fullName>
        <ecNumber evidence="4">2.3.1.39</ecNumber>
    </recommendedName>
</protein>
<name>A0A9X4H510_9FIRM</name>
<evidence type="ECO:0000313" key="7">
    <source>
        <dbReference type="EMBL" id="MDF9408102.1"/>
    </source>
</evidence>
<dbReference type="Pfam" id="PF00698">
    <property type="entry name" value="Acyl_transf_1"/>
    <property type="match status" value="1"/>
</dbReference>
<dbReference type="PANTHER" id="PTHR42681">
    <property type="entry name" value="MALONYL-COA-ACYL CARRIER PROTEIN TRANSACYLASE, MITOCHONDRIAL"/>
    <property type="match status" value="1"/>
</dbReference>
<comment type="similarity">
    <text evidence="4">Belongs to the fabD family.</text>
</comment>
<dbReference type="SUPFAM" id="SSF55048">
    <property type="entry name" value="Probable ACP-binding domain of malonyl-CoA ACP transacylase"/>
    <property type="match status" value="1"/>
</dbReference>
<dbReference type="GO" id="GO:0006633">
    <property type="term" value="P:fatty acid biosynthetic process"/>
    <property type="evidence" value="ECO:0007669"/>
    <property type="project" value="TreeGrafter"/>
</dbReference>
<dbReference type="InterPro" id="IPR016036">
    <property type="entry name" value="Malonyl_transacylase_ACP-bd"/>
</dbReference>
<feature type="active site" evidence="5">
    <location>
        <position position="200"/>
    </location>
</feature>
<evidence type="ECO:0000256" key="1">
    <source>
        <dbReference type="ARBA" id="ARBA00022679"/>
    </source>
</evidence>
<dbReference type="SUPFAM" id="SSF52151">
    <property type="entry name" value="FabD/lysophospholipase-like"/>
    <property type="match status" value="1"/>
</dbReference>
<dbReference type="GO" id="GO:0004314">
    <property type="term" value="F:[acyl-carrier-protein] S-malonyltransferase activity"/>
    <property type="evidence" value="ECO:0007669"/>
    <property type="project" value="UniProtKB-EC"/>
</dbReference>
<dbReference type="FunFam" id="3.30.70.250:FF:000001">
    <property type="entry name" value="Malonyl CoA-acyl carrier protein transacylase"/>
    <property type="match status" value="1"/>
</dbReference>
<dbReference type="EMBL" id="JAKOAV010000010">
    <property type="protein sequence ID" value="MDF9408102.1"/>
    <property type="molecule type" value="Genomic_DNA"/>
</dbReference>
<gene>
    <name evidence="7" type="primary">fabD</name>
    <name evidence="7" type="ORF">L7E55_06970</name>
</gene>
<evidence type="ECO:0000259" key="6">
    <source>
        <dbReference type="SMART" id="SM00827"/>
    </source>
</evidence>
<organism evidence="7 8">
    <name type="scientific">Pelotomaculum isophthalicicum JI</name>
    <dbReference type="NCBI Taxonomy" id="947010"/>
    <lineage>
        <taxon>Bacteria</taxon>
        <taxon>Bacillati</taxon>
        <taxon>Bacillota</taxon>
        <taxon>Clostridia</taxon>
        <taxon>Eubacteriales</taxon>
        <taxon>Desulfotomaculaceae</taxon>
        <taxon>Pelotomaculum</taxon>
    </lineage>
</organism>
<accession>A0A9X4H510</accession>
<dbReference type="InterPro" id="IPR014043">
    <property type="entry name" value="Acyl_transferase_dom"/>
</dbReference>
<dbReference type="SMART" id="SM00827">
    <property type="entry name" value="PKS_AT"/>
    <property type="match status" value="1"/>
</dbReference>
<evidence type="ECO:0000313" key="8">
    <source>
        <dbReference type="Proteomes" id="UP001154312"/>
    </source>
</evidence>
<sequence>MKVAFVFPGQGSQSVGMGREFYENYPEARAVFEKADQALGFSISEMCFAGPEAELNKTINTQPAVLTVSVACLEVMKKAGGLAASAVAGHSLGEYSALVAAGSLSFEDAVRLVRKRGQYMQEAVPLGEGGMAAVMGLSGEEVQEVCRKASNAGIVEAVNLNCPGQVVVAGDNNGLKAAGLLAKEAGAKRFIPLTVSAPFHSSMMKPAGERLAADLDKTSVTDPDVPVVANVTADFVRTGEDVRALLVRQVYSPVRWEESVRRLVSAGVTTVVEIGPGKVLSGLVKKISRDLQVCNIEDPASLEKALALVGEVG</sequence>
<keyword evidence="2 4" id="KW-0012">Acyltransferase</keyword>
<dbReference type="AlphaFoldDB" id="A0A9X4H510"/>
<dbReference type="GO" id="GO:0005829">
    <property type="term" value="C:cytosol"/>
    <property type="evidence" value="ECO:0007669"/>
    <property type="project" value="TreeGrafter"/>
</dbReference>
<dbReference type="InterPro" id="IPR001227">
    <property type="entry name" value="Ac_transferase_dom_sf"/>
</dbReference>
<dbReference type="PIRSF" id="PIRSF000446">
    <property type="entry name" value="Mct"/>
    <property type="match status" value="1"/>
</dbReference>
<proteinExistence type="inferred from homology"/>
<dbReference type="Proteomes" id="UP001154312">
    <property type="component" value="Unassembled WGS sequence"/>
</dbReference>
<evidence type="ECO:0000256" key="2">
    <source>
        <dbReference type="ARBA" id="ARBA00023315"/>
    </source>
</evidence>
<evidence type="ECO:0000256" key="5">
    <source>
        <dbReference type="PIRSR" id="PIRSR000446-1"/>
    </source>
</evidence>
<comment type="caution">
    <text evidence="7">The sequence shown here is derived from an EMBL/GenBank/DDBJ whole genome shotgun (WGS) entry which is preliminary data.</text>
</comment>
<dbReference type="InterPro" id="IPR004410">
    <property type="entry name" value="Malonyl_CoA-ACP_transAc_FabD"/>
</dbReference>
<keyword evidence="1 4" id="KW-0808">Transferase</keyword>
<feature type="active site" evidence="5">
    <location>
        <position position="91"/>
    </location>
</feature>